<sequence length="604" mass="63442">MKIPLELAPGLVSDDTDFSTGGWRDGSNVRFWRGKPETVKGWESLTLTLLAGVCRTVWGWSDSDNLLNFALGCHNNLTVWQNGELAVVTPVSVAATGTITVSGTPVANETFVVGTQTFTFKASRAVAGEVTISAVNATQATNIVAAITADIPSTATAAAVSAVVTVTATTAGVAGNLIVLTEAATGIAVSGSGKLSGGSGFVTGQIDGTGSVGYGTGAYGVGDYGEPSTIDYFPLTWSYGSRLGVLYANPRGQGIFKWENVTSAPATALSGAPAAVNSILVSWTGQVMAFGCTDTSGLFNPSCIRISDIVAPTTWTISTSSTAQQFYLEGNGRIVGARAIGQYVFVWTDSELHIGVFTDSWSFQRAGAGGLCGPNAAVVVGQTAYWVSPDLQFYSCPLGGAPVLLVCPIREDFAENAAPGQNDKIVAASVAERGEVVWFYADGREGYENSRAVRLSTVDGAWMRDDLARTAFVDSNPGPSPVGVTYGGAIYWHERGSSADGGVLASSLRSGGQYMDPASRMTLLRGLWPDFKDQVGAINLTIYTRDYPQDEETVWGPFVIPASTNKIDFLVSGRIFDFEFSSSSSPSAWRMGKPVFDAVITGER</sequence>
<proteinExistence type="predicted"/>
<reference evidence="1" key="1">
    <citation type="submission" date="2020-04" db="EMBL/GenBank/DDBJ databases">
        <authorList>
            <person name="Chiriac C."/>
            <person name="Salcher M."/>
            <person name="Ghai R."/>
            <person name="Kavagutti S V."/>
        </authorList>
    </citation>
    <scope>NUCLEOTIDE SEQUENCE</scope>
</reference>
<name>A0A6J5NJQ6_9CAUD</name>
<gene>
    <name evidence="1" type="ORF">UFOVP679_62</name>
</gene>
<dbReference type="EMBL" id="LR796660">
    <property type="protein sequence ID" value="CAB4157966.1"/>
    <property type="molecule type" value="Genomic_DNA"/>
</dbReference>
<organism evidence="1">
    <name type="scientific">uncultured Caudovirales phage</name>
    <dbReference type="NCBI Taxonomy" id="2100421"/>
    <lineage>
        <taxon>Viruses</taxon>
        <taxon>Duplodnaviria</taxon>
        <taxon>Heunggongvirae</taxon>
        <taxon>Uroviricota</taxon>
        <taxon>Caudoviricetes</taxon>
        <taxon>Peduoviridae</taxon>
        <taxon>Maltschvirus</taxon>
        <taxon>Maltschvirus maltsch</taxon>
    </lineage>
</organism>
<evidence type="ECO:0000313" key="1">
    <source>
        <dbReference type="EMBL" id="CAB4157966.1"/>
    </source>
</evidence>
<accession>A0A6J5NJQ6</accession>
<protein>
    <submittedName>
        <fullName evidence="1">Uncharacterized protein</fullName>
    </submittedName>
</protein>